<dbReference type="Pfam" id="PF23559">
    <property type="entry name" value="WHD_DRP"/>
    <property type="match status" value="1"/>
</dbReference>
<dbReference type="EMBL" id="AYRZ02000012">
    <property type="protein sequence ID" value="PHT66877.1"/>
    <property type="molecule type" value="Genomic_DNA"/>
</dbReference>
<evidence type="ECO:0000256" key="13">
    <source>
        <dbReference type="ARBA" id="ARBA00023136"/>
    </source>
</evidence>
<comment type="subcellular location">
    <subcellularLocation>
        <location evidence="3">Cytoplasm</location>
    </subcellularLocation>
    <subcellularLocation>
        <location evidence="2">Membrane</location>
        <topology evidence="2">Peripheral membrane protein</topology>
    </subcellularLocation>
</comment>
<evidence type="ECO:0000259" key="16">
    <source>
        <dbReference type="Pfam" id="PF23559"/>
    </source>
</evidence>
<dbReference type="Pfam" id="PF12061">
    <property type="entry name" value="NB-LRR"/>
    <property type="match status" value="1"/>
</dbReference>
<dbReference type="SUPFAM" id="SSF52058">
    <property type="entry name" value="L domain-like"/>
    <property type="match status" value="1"/>
</dbReference>
<evidence type="ECO:0000256" key="12">
    <source>
        <dbReference type="ARBA" id="ARBA00023054"/>
    </source>
</evidence>
<dbReference type="Gene3D" id="3.80.10.10">
    <property type="entry name" value="Ribonuclease Inhibitor"/>
    <property type="match status" value="1"/>
</dbReference>
<evidence type="ECO:0000256" key="1">
    <source>
        <dbReference type="ARBA" id="ARBA00002074"/>
    </source>
</evidence>
<dbReference type="GO" id="GO:0016020">
    <property type="term" value="C:membrane"/>
    <property type="evidence" value="ECO:0007669"/>
    <property type="project" value="UniProtKB-SubCell"/>
</dbReference>
<evidence type="ECO:0000313" key="19">
    <source>
        <dbReference type="Proteomes" id="UP000222542"/>
    </source>
</evidence>
<dbReference type="Gene3D" id="1.10.10.10">
    <property type="entry name" value="Winged helix-like DNA-binding domain superfamily/Winged helix DNA-binding domain"/>
    <property type="match status" value="1"/>
</dbReference>
<dbReference type="InterPro" id="IPR055414">
    <property type="entry name" value="LRR_R13L4/SHOC2-like"/>
</dbReference>
<dbReference type="InterPro" id="IPR058922">
    <property type="entry name" value="WHD_DRP"/>
</dbReference>
<dbReference type="GO" id="GO:0043531">
    <property type="term" value="F:ADP binding"/>
    <property type="evidence" value="ECO:0007669"/>
    <property type="project" value="InterPro"/>
</dbReference>
<comment type="caution">
    <text evidence="18">The sequence shown here is derived from an EMBL/GenBank/DDBJ whole genome shotgun (WGS) entry which is preliminary data.</text>
</comment>
<name>A0A1U8F0E5_CAPAN</name>
<dbReference type="Gene3D" id="1.10.8.430">
    <property type="entry name" value="Helical domain of apoptotic protease-activating factors"/>
    <property type="match status" value="1"/>
</dbReference>
<keyword evidence="19" id="KW-1185">Reference proteome</keyword>
<dbReference type="SMR" id="A0A1U8F0E5"/>
<dbReference type="FunFam" id="3.40.50.300:FF:001091">
    <property type="entry name" value="Probable disease resistance protein At1g61300"/>
    <property type="match status" value="1"/>
</dbReference>
<dbReference type="InterPro" id="IPR044974">
    <property type="entry name" value="Disease_R_plants"/>
</dbReference>
<dbReference type="InterPro" id="IPR038005">
    <property type="entry name" value="RX-like_CC"/>
</dbReference>
<dbReference type="CDD" id="cd14798">
    <property type="entry name" value="RX-CC_like"/>
    <property type="match status" value="1"/>
</dbReference>
<evidence type="ECO:0000256" key="4">
    <source>
        <dbReference type="ARBA" id="ARBA00008894"/>
    </source>
</evidence>
<evidence type="ECO:0000256" key="5">
    <source>
        <dbReference type="ARBA" id="ARBA00022490"/>
    </source>
</evidence>
<gene>
    <name evidence="18" type="ORF">T459_31302</name>
</gene>
<keyword evidence="12" id="KW-0175">Coiled coil</keyword>
<keyword evidence="7" id="KW-0381">Hypersensitive response</keyword>
<comment type="function">
    <text evidence="1">Confers resistance to late blight (Phytophthora infestans) races carrying the avirulence gene Avr1. Resistance proteins guard the plant against pathogens that contain an appropriate avirulence protein via an indirect interaction with this avirulence protein. That triggers a defense system including the hypersensitive response, which restricts the pathogen growth.</text>
</comment>
<evidence type="ECO:0000256" key="7">
    <source>
        <dbReference type="ARBA" id="ARBA00022667"/>
    </source>
</evidence>
<organism evidence="18 19">
    <name type="scientific">Capsicum annuum</name>
    <name type="common">Capsicum pepper</name>
    <dbReference type="NCBI Taxonomy" id="4072"/>
    <lineage>
        <taxon>Eukaryota</taxon>
        <taxon>Viridiplantae</taxon>
        <taxon>Streptophyta</taxon>
        <taxon>Embryophyta</taxon>
        <taxon>Tracheophyta</taxon>
        <taxon>Spermatophyta</taxon>
        <taxon>Magnoliopsida</taxon>
        <taxon>eudicotyledons</taxon>
        <taxon>Gunneridae</taxon>
        <taxon>Pentapetalae</taxon>
        <taxon>asterids</taxon>
        <taxon>lamiids</taxon>
        <taxon>Solanales</taxon>
        <taxon>Solanaceae</taxon>
        <taxon>Solanoideae</taxon>
        <taxon>Capsiceae</taxon>
        <taxon>Capsicum</taxon>
    </lineage>
</organism>
<dbReference type="SUPFAM" id="SSF52540">
    <property type="entry name" value="P-loop containing nucleoside triphosphate hydrolases"/>
    <property type="match status" value="1"/>
</dbReference>
<keyword evidence="6" id="KW-0433">Leucine-rich repeat</keyword>
<dbReference type="KEGG" id="cann:107851572"/>
<keyword evidence="8" id="KW-0677">Repeat</keyword>
<keyword evidence="10" id="KW-0611">Plant defense</keyword>
<dbReference type="PANTHER" id="PTHR23155">
    <property type="entry name" value="DISEASE RESISTANCE PROTEIN RP"/>
    <property type="match status" value="1"/>
</dbReference>
<evidence type="ECO:0000259" key="14">
    <source>
        <dbReference type="Pfam" id="PF00931"/>
    </source>
</evidence>
<reference evidence="18 19" key="1">
    <citation type="journal article" date="2014" name="Nat. Genet.">
        <title>Genome sequence of the hot pepper provides insights into the evolution of pungency in Capsicum species.</title>
        <authorList>
            <person name="Kim S."/>
            <person name="Park M."/>
            <person name="Yeom S.I."/>
            <person name="Kim Y.M."/>
            <person name="Lee J.M."/>
            <person name="Lee H.A."/>
            <person name="Seo E."/>
            <person name="Choi J."/>
            <person name="Cheong K."/>
            <person name="Kim K.T."/>
            <person name="Jung K."/>
            <person name="Lee G.W."/>
            <person name="Oh S.K."/>
            <person name="Bae C."/>
            <person name="Kim S.B."/>
            <person name="Lee H.Y."/>
            <person name="Kim S.Y."/>
            <person name="Kim M.S."/>
            <person name="Kang B.C."/>
            <person name="Jo Y.D."/>
            <person name="Yang H.B."/>
            <person name="Jeong H.J."/>
            <person name="Kang W.H."/>
            <person name="Kwon J.K."/>
            <person name="Shin C."/>
            <person name="Lim J.Y."/>
            <person name="Park J.H."/>
            <person name="Huh J.H."/>
            <person name="Kim J.S."/>
            <person name="Kim B.D."/>
            <person name="Cohen O."/>
            <person name="Paran I."/>
            <person name="Suh M.C."/>
            <person name="Lee S.B."/>
            <person name="Kim Y.K."/>
            <person name="Shin Y."/>
            <person name="Noh S.J."/>
            <person name="Park J."/>
            <person name="Seo Y.S."/>
            <person name="Kwon S.Y."/>
            <person name="Kim H.A."/>
            <person name="Park J.M."/>
            <person name="Kim H.J."/>
            <person name="Choi S.B."/>
            <person name="Bosland P.W."/>
            <person name="Reeves G."/>
            <person name="Jo S.H."/>
            <person name="Lee B.W."/>
            <person name="Cho H.T."/>
            <person name="Choi H.S."/>
            <person name="Lee M.S."/>
            <person name="Yu Y."/>
            <person name="Do Choi Y."/>
            <person name="Park B.S."/>
            <person name="van Deynze A."/>
            <person name="Ashrafi H."/>
            <person name="Hill T."/>
            <person name="Kim W.T."/>
            <person name="Pai H.S."/>
            <person name="Ahn H.K."/>
            <person name="Yeam I."/>
            <person name="Giovannoni J.J."/>
            <person name="Rose J.K."/>
            <person name="Sorensen I."/>
            <person name="Lee S.J."/>
            <person name="Kim R.W."/>
            <person name="Choi I.Y."/>
            <person name="Choi B.S."/>
            <person name="Lim J.S."/>
            <person name="Lee Y.H."/>
            <person name="Choi D."/>
        </authorList>
    </citation>
    <scope>NUCLEOTIDE SEQUENCE [LARGE SCALE GENOMIC DNA]</scope>
    <source>
        <strain evidence="19">cv. CM334</strain>
    </source>
</reference>
<dbReference type="GO" id="GO:0051607">
    <property type="term" value="P:defense response to virus"/>
    <property type="evidence" value="ECO:0007669"/>
    <property type="project" value="UniProtKB-ARBA"/>
</dbReference>
<keyword evidence="11" id="KW-0067">ATP-binding</keyword>
<dbReference type="FunFam" id="1.10.10.10:FF:000322">
    <property type="entry name" value="Probable disease resistance protein At1g63360"/>
    <property type="match status" value="1"/>
</dbReference>
<feature type="domain" description="Late blight resistance protein R1A-like N-terminal" evidence="15">
    <location>
        <begin position="96"/>
        <end position="395"/>
    </location>
</feature>
<evidence type="ECO:0000256" key="8">
    <source>
        <dbReference type="ARBA" id="ARBA00022737"/>
    </source>
</evidence>
<feature type="domain" description="Disease resistance R13L4/SHOC-2-like LRR" evidence="17">
    <location>
        <begin position="950"/>
        <end position="1231"/>
    </location>
</feature>
<dbReference type="InterPro" id="IPR042197">
    <property type="entry name" value="Apaf_helical"/>
</dbReference>
<dbReference type="GO" id="GO:0009626">
    <property type="term" value="P:plant-type hypersensitive response"/>
    <property type="evidence" value="ECO:0007669"/>
    <property type="project" value="UniProtKB-KW"/>
</dbReference>
<dbReference type="OMA" id="HEHANDV"/>
<evidence type="ECO:0000259" key="17">
    <source>
        <dbReference type="Pfam" id="PF23598"/>
    </source>
</evidence>
<dbReference type="InterPro" id="IPR027417">
    <property type="entry name" value="P-loop_NTPase"/>
</dbReference>
<dbReference type="PRINTS" id="PR00364">
    <property type="entry name" value="DISEASERSIST"/>
</dbReference>
<evidence type="ECO:0000256" key="2">
    <source>
        <dbReference type="ARBA" id="ARBA00004170"/>
    </source>
</evidence>
<keyword evidence="13" id="KW-0472">Membrane</keyword>
<dbReference type="Pfam" id="PF23598">
    <property type="entry name" value="LRR_14"/>
    <property type="match status" value="1"/>
</dbReference>
<evidence type="ECO:0000256" key="10">
    <source>
        <dbReference type="ARBA" id="ARBA00022821"/>
    </source>
</evidence>
<evidence type="ECO:0000259" key="15">
    <source>
        <dbReference type="Pfam" id="PF12061"/>
    </source>
</evidence>
<dbReference type="Gene3D" id="1.20.5.4130">
    <property type="match status" value="1"/>
</dbReference>
<dbReference type="Pfam" id="PF00931">
    <property type="entry name" value="NB-ARC"/>
    <property type="match status" value="1"/>
</dbReference>
<dbReference type="Proteomes" id="UP000222542">
    <property type="component" value="Unassembled WGS sequence"/>
</dbReference>
<sequence>MMSSNHNYLSSKSRLFEHLQQLEDIRYFPETSRDTVEFVKQEFKFLDFFLSLQSFTDEPDMLDVTQKVRDLFQDTVVHFSELRLTEYFDFCIFMVQNKIWLIKMEIRSKYSFPKISSLPNLANIAIPKFAKEFMDIVVGNLRDLVNLGYCHSLLDVPETKKHVDRVVRELKSLQNFVCFVSERFIVPDQSQHHVNFFAHALSVASHASMLVWLYLSGHGYEDQDVALGEINVLLFLQMKFRPIQPSIREIYISVLRVLKSTIQSGGWCPNIQHEHANDVEANFLETVIHNLVELPTNSNASQRVALKDHLPILQEMLNLLRANTICVPIQDLELLRQDIDTVIDVGLFVFSLYHGEDEKEVMAPGEVNPTQALDLSGNLKRIISTMIRLTIRKAFQSNLPRIHGLGYVDFFLNNLKELQRRHSDSLDYVRNQLQIIQKEFESLQPFLESVTEEGHNDLDKIHRCATQLIGKAYEVEYIVDACISKEAHVLCLKHCLLDIMEEITLLRDEVADIHEKEMVGDVKNSTVTAHASSSLTQSLRMDEEIVGFKDVTKKLKDQLINGTKGRDVITIAGMPGLGKTTLAYSLYSDRLVASHFDRCAQYCVSQVYSRKDLLLAVLHDVMGENPQREFKRADELADELRKALFSKRYLILIDDVWETSVWDDLVGCFQDANNGSRVILTTRNHEVANYARFHSDPLLLRMFNDDESLELLRKKVFGEESFPPLLTNIGKQIAKRCGGLPLSVSLVAGILLKMEKKEECWEQVANNIGPYIHNDSRAILEHSFRVLPYHMRSCFLYFGSFLEDSVIPISKLTRLWISEGFVKSCNGKSLEDIAEGYLENLIGRNLVMGTKRSSRGKIKACRIHDLLHDFCKERAKEQNLFVWINRDQQNVNPSSLAYHQKKLAHRLSIYGERYCIGEPSLSWSHVGSIVLHKDVDAEISLDPISLNFHSFKFLKVLDLEFTRIDSFPSGLVYLRYFAAKTKESSMSSFVANHQHLETLIVFNYGNEMSLSVTMWEMVKLRYLLISYCSTTTLIENTRELFDDSKELYDLKTFSNPKFSCVQDADLILRKTPNLQKLRCIFHGVDYFKYHVLHFPSQLETLKIRHKSAVHVKAIPFCISAPNLKNLTLEFFFLHHKRLSEIASLQNLEVLKLNRIDFEDMEWEVRDGEFPRLKVLKLEGIFCFKEWIVADDAFPELERLILRDCEYLQDIPSSFAELSSLKWIEVKGCNKSVENSTRDIWVTKVEDYQISDFDAFVHKTAEKKSRSRATGTGTIPWQIEARAIRAKYLKY</sequence>
<dbReference type="GO" id="GO:0005524">
    <property type="term" value="F:ATP binding"/>
    <property type="evidence" value="ECO:0007669"/>
    <property type="project" value="UniProtKB-KW"/>
</dbReference>
<evidence type="ECO:0000256" key="9">
    <source>
        <dbReference type="ARBA" id="ARBA00022741"/>
    </source>
</evidence>
<feature type="domain" description="Disease resistance protein winged helix" evidence="16">
    <location>
        <begin position="801"/>
        <end position="870"/>
    </location>
</feature>
<dbReference type="InterPro" id="IPR032675">
    <property type="entry name" value="LRR_dom_sf"/>
</dbReference>
<dbReference type="Gene3D" id="3.40.50.300">
    <property type="entry name" value="P-loop containing nucleotide triphosphate hydrolases"/>
    <property type="match status" value="1"/>
</dbReference>
<evidence type="ECO:0000313" key="18">
    <source>
        <dbReference type="EMBL" id="PHT66877.1"/>
    </source>
</evidence>
<evidence type="ECO:0000256" key="6">
    <source>
        <dbReference type="ARBA" id="ARBA00022614"/>
    </source>
</evidence>
<protein>
    <submittedName>
        <fullName evidence="18">Late blight resistance protein -like protein R1B-14</fullName>
    </submittedName>
</protein>
<keyword evidence="5" id="KW-0963">Cytoplasm</keyword>
<dbReference type="InterPro" id="IPR002182">
    <property type="entry name" value="NB-ARC"/>
</dbReference>
<proteinExistence type="inferred from homology"/>
<accession>A0A1U8F0E5</accession>
<comment type="similarity">
    <text evidence="4">Belongs to the disease resistance NB-LRR family.</text>
</comment>
<feature type="domain" description="NB-ARC" evidence="14">
    <location>
        <begin position="550"/>
        <end position="719"/>
    </location>
</feature>
<evidence type="ECO:0000256" key="3">
    <source>
        <dbReference type="ARBA" id="ARBA00004496"/>
    </source>
</evidence>
<reference evidence="18 19" key="2">
    <citation type="journal article" date="2017" name="Genome Biol.">
        <title>New reference genome sequences of hot pepper reveal the massive evolution of plant disease-resistance genes by retroduplication.</title>
        <authorList>
            <person name="Kim S."/>
            <person name="Park J."/>
            <person name="Yeom S.I."/>
            <person name="Kim Y.M."/>
            <person name="Seo E."/>
            <person name="Kim K.T."/>
            <person name="Kim M.S."/>
            <person name="Lee J.M."/>
            <person name="Cheong K."/>
            <person name="Shin H.S."/>
            <person name="Kim S.B."/>
            <person name="Han K."/>
            <person name="Lee J."/>
            <person name="Park M."/>
            <person name="Lee H.A."/>
            <person name="Lee H.Y."/>
            <person name="Lee Y."/>
            <person name="Oh S."/>
            <person name="Lee J.H."/>
            <person name="Choi E."/>
            <person name="Choi E."/>
            <person name="Lee S.E."/>
            <person name="Jeon J."/>
            <person name="Kim H."/>
            <person name="Choi G."/>
            <person name="Song H."/>
            <person name="Lee J."/>
            <person name="Lee S.C."/>
            <person name="Kwon J.K."/>
            <person name="Lee H.Y."/>
            <person name="Koo N."/>
            <person name="Hong Y."/>
            <person name="Kim R.W."/>
            <person name="Kang W.H."/>
            <person name="Huh J.H."/>
            <person name="Kang B.C."/>
            <person name="Yang T.J."/>
            <person name="Lee Y.H."/>
            <person name="Bennetzen J.L."/>
            <person name="Choi D."/>
        </authorList>
    </citation>
    <scope>NUCLEOTIDE SEQUENCE [LARGE SCALE GENOMIC DNA]</scope>
    <source>
        <strain evidence="19">cv. CM334</strain>
    </source>
</reference>
<dbReference type="PANTHER" id="PTHR23155:SF1152">
    <property type="entry name" value="AAA+ ATPASE DOMAIN-CONTAINING PROTEIN"/>
    <property type="match status" value="1"/>
</dbReference>
<keyword evidence="9" id="KW-0547">Nucleotide-binding</keyword>
<dbReference type="OrthoDB" id="1256185at2759"/>
<dbReference type="GO" id="GO:0005737">
    <property type="term" value="C:cytoplasm"/>
    <property type="evidence" value="ECO:0007669"/>
    <property type="project" value="UniProtKB-SubCell"/>
</dbReference>
<dbReference type="Gramene" id="PHT66877">
    <property type="protein sequence ID" value="PHT66877"/>
    <property type="gene ID" value="T459_31302"/>
</dbReference>
<dbReference type="InterPro" id="IPR036388">
    <property type="entry name" value="WH-like_DNA-bd_sf"/>
</dbReference>
<dbReference type="InterPro" id="IPR021929">
    <property type="entry name" value="R1A-like_N"/>
</dbReference>
<evidence type="ECO:0000256" key="11">
    <source>
        <dbReference type="ARBA" id="ARBA00022840"/>
    </source>
</evidence>